<organism evidence="9 10">
    <name type="scientific">Anaerotruncus colihominis</name>
    <dbReference type="NCBI Taxonomy" id="169435"/>
    <lineage>
        <taxon>Bacteria</taxon>
        <taxon>Bacillati</taxon>
        <taxon>Bacillota</taxon>
        <taxon>Clostridia</taxon>
        <taxon>Eubacteriales</taxon>
        <taxon>Oscillospiraceae</taxon>
        <taxon>Anaerotruncus</taxon>
    </lineage>
</organism>
<comment type="subcellular location">
    <subcellularLocation>
        <location evidence="1">Cell membrane</location>
        <topology evidence="1">Multi-pass membrane protein</topology>
    </subcellularLocation>
</comment>
<dbReference type="InterPro" id="IPR000620">
    <property type="entry name" value="EamA_dom"/>
</dbReference>
<evidence type="ECO:0000259" key="8">
    <source>
        <dbReference type="Pfam" id="PF00892"/>
    </source>
</evidence>
<feature type="transmembrane region" description="Helical" evidence="7">
    <location>
        <begin position="256"/>
        <end position="276"/>
    </location>
</feature>
<evidence type="ECO:0000256" key="2">
    <source>
        <dbReference type="ARBA" id="ARBA00007362"/>
    </source>
</evidence>
<evidence type="ECO:0000256" key="6">
    <source>
        <dbReference type="ARBA" id="ARBA00023136"/>
    </source>
</evidence>
<evidence type="ECO:0000256" key="3">
    <source>
        <dbReference type="ARBA" id="ARBA00022475"/>
    </source>
</evidence>
<accession>A0A845QLC6</accession>
<dbReference type="Pfam" id="PF00892">
    <property type="entry name" value="EamA"/>
    <property type="match status" value="2"/>
</dbReference>
<feature type="transmembrane region" description="Helical" evidence="7">
    <location>
        <begin position="113"/>
        <end position="130"/>
    </location>
</feature>
<name>A0A845QLC6_9FIRM</name>
<dbReference type="Proteomes" id="UP000446866">
    <property type="component" value="Unassembled WGS sequence"/>
</dbReference>
<dbReference type="Gene3D" id="1.10.3730.20">
    <property type="match status" value="1"/>
</dbReference>
<feature type="transmembrane region" description="Helical" evidence="7">
    <location>
        <begin position="137"/>
        <end position="156"/>
    </location>
</feature>
<dbReference type="GO" id="GO:0005886">
    <property type="term" value="C:plasma membrane"/>
    <property type="evidence" value="ECO:0007669"/>
    <property type="project" value="UniProtKB-SubCell"/>
</dbReference>
<dbReference type="PANTHER" id="PTHR42920">
    <property type="entry name" value="OS03G0707200 PROTEIN-RELATED"/>
    <property type="match status" value="1"/>
</dbReference>
<feature type="transmembrane region" description="Helical" evidence="7">
    <location>
        <begin position="194"/>
        <end position="215"/>
    </location>
</feature>
<dbReference type="InterPro" id="IPR051258">
    <property type="entry name" value="Diverse_Substrate_Transporter"/>
</dbReference>
<feature type="domain" description="EamA" evidence="8">
    <location>
        <begin position="8"/>
        <end position="153"/>
    </location>
</feature>
<evidence type="ECO:0000256" key="7">
    <source>
        <dbReference type="SAM" id="Phobius"/>
    </source>
</evidence>
<proteinExistence type="inferred from homology"/>
<dbReference type="SUPFAM" id="SSF103481">
    <property type="entry name" value="Multidrug resistance efflux transporter EmrE"/>
    <property type="match status" value="2"/>
</dbReference>
<keyword evidence="4 7" id="KW-0812">Transmembrane</keyword>
<comment type="similarity">
    <text evidence="2">Belongs to the EamA transporter family.</text>
</comment>
<comment type="caution">
    <text evidence="9">The sequence shown here is derived from an EMBL/GenBank/DDBJ whole genome shotgun (WGS) entry which is preliminary data.</text>
</comment>
<keyword evidence="3" id="KW-1003">Cell membrane</keyword>
<feature type="transmembrane region" description="Helical" evidence="7">
    <location>
        <begin position="168"/>
        <end position="187"/>
    </location>
</feature>
<feature type="domain" description="EamA" evidence="8">
    <location>
        <begin position="165"/>
        <end position="297"/>
    </location>
</feature>
<feature type="transmembrane region" description="Helical" evidence="7">
    <location>
        <begin position="80"/>
        <end position="101"/>
    </location>
</feature>
<feature type="transmembrane region" description="Helical" evidence="7">
    <location>
        <begin position="227"/>
        <end position="244"/>
    </location>
</feature>
<evidence type="ECO:0000256" key="5">
    <source>
        <dbReference type="ARBA" id="ARBA00022989"/>
    </source>
</evidence>
<protein>
    <submittedName>
        <fullName evidence="9">DMT family transporter</fullName>
    </submittedName>
</protein>
<gene>
    <name evidence="9" type="ORF">D0435_13365</name>
</gene>
<keyword evidence="6 7" id="KW-0472">Membrane</keyword>
<evidence type="ECO:0000256" key="4">
    <source>
        <dbReference type="ARBA" id="ARBA00022692"/>
    </source>
</evidence>
<dbReference type="EMBL" id="QXWK01000030">
    <property type="protein sequence ID" value="NBH62639.1"/>
    <property type="molecule type" value="Genomic_DNA"/>
</dbReference>
<feature type="transmembrane region" description="Helical" evidence="7">
    <location>
        <begin position="39"/>
        <end position="59"/>
    </location>
</feature>
<dbReference type="AlphaFoldDB" id="A0A845QLC6"/>
<evidence type="ECO:0000313" key="9">
    <source>
        <dbReference type="EMBL" id="NBH62639.1"/>
    </source>
</evidence>
<keyword evidence="5 7" id="KW-1133">Transmembrane helix</keyword>
<dbReference type="RefSeq" id="WP_160202925.1">
    <property type="nucleotide sequence ID" value="NZ_QXWK01000030.1"/>
</dbReference>
<dbReference type="PANTHER" id="PTHR42920:SF5">
    <property type="entry name" value="EAMA DOMAIN-CONTAINING PROTEIN"/>
    <property type="match status" value="1"/>
</dbReference>
<feature type="transmembrane region" description="Helical" evidence="7">
    <location>
        <begin position="282"/>
        <end position="300"/>
    </location>
</feature>
<keyword evidence="10" id="KW-1185">Reference proteome</keyword>
<reference evidence="9 10" key="1">
    <citation type="submission" date="2018-08" db="EMBL/GenBank/DDBJ databases">
        <title>Murine metabolic-syndrome-specific gut microbial biobank.</title>
        <authorList>
            <person name="Liu C."/>
        </authorList>
    </citation>
    <scope>NUCLEOTIDE SEQUENCE [LARGE SCALE GENOMIC DNA]</scope>
    <source>
        <strain evidence="9 10">28</strain>
    </source>
</reference>
<evidence type="ECO:0000256" key="1">
    <source>
        <dbReference type="ARBA" id="ARBA00004651"/>
    </source>
</evidence>
<evidence type="ECO:0000313" key="10">
    <source>
        <dbReference type="Proteomes" id="UP000446866"/>
    </source>
</evidence>
<dbReference type="InterPro" id="IPR037185">
    <property type="entry name" value="EmrE-like"/>
</dbReference>
<sequence>MKNSFKSNLVLLMTAVIWGGGLVAQKAGAVLQPFTYNGIRMFIGGLALIPVIYLLKVAGKDKSAGSSREVKRDEKEDKKNLLIGGICCGCFLCLATSLQQFGFYFETSAGKTGFITSLYIVIVPLLGLFLGKHVRTLIWVSILLGAFGFYLLTMAGKREGFRLSTGELYILLCVVAFSVHILAVDCFSPKCDGIRLSCVQFLTSGVIGIACMLIFETPVLSDILDCWLPILYCGVISTGVGYTGQVLGQKDTEPAVASLILSLEAVFSVIFGVLILKEHLTIIEGIGCAVIFAAVVIAQIPSQNKSI</sequence>